<evidence type="ECO:0000256" key="1">
    <source>
        <dbReference type="SAM" id="Coils"/>
    </source>
</evidence>
<keyword evidence="2" id="KW-0812">Transmembrane</keyword>
<dbReference type="AlphaFoldDB" id="A0A075SHY8"/>
<proteinExistence type="predicted"/>
<keyword evidence="1" id="KW-0175">Coiled coil</keyword>
<accession>A0A075SHY8</accession>
<feature type="transmembrane region" description="Helical" evidence="2">
    <location>
        <begin position="15"/>
        <end position="41"/>
    </location>
</feature>
<evidence type="ECO:0000256" key="2">
    <source>
        <dbReference type="SAM" id="Phobius"/>
    </source>
</evidence>
<dbReference type="Pfam" id="PF13455">
    <property type="entry name" value="MUG113"/>
    <property type="match status" value="1"/>
</dbReference>
<feature type="coiled-coil region" evidence="1">
    <location>
        <begin position="253"/>
        <end position="345"/>
    </location>
</feature>
<dbReference type="HOGENOM" id="CLU_024787_2_0_9"/>
<dbReference type="InterPro" id="IPR018306">
    <property type="entry name" value="Phage_T5_Orf172_DNA-bd"/>
</dbReference>
<keyword evidence="2" id="KW-0472">Membrane</keyword>
<sequence length="470" mass="54463">MKNNTNTLPFYLRGWFFLILLILSIPTYLSSLILLIGLFLIRNKKYPNLSPDQQARWNEILLANEQADNILKTAKEEADNLINNAKKEAKDSIDMANTIVAGVESKKNNLKEEIDKLEIAKKEAELYLSEKADALLFKETTVDFTDNITANEIKNELSLIQLKEKELIKADVAINNLGIQTTKANLNKQSRQLLRAFNAESDYYVSNITAKNVDSYRNKLAKSFENLNALFAVDGVKISHELLTLKLKQLDVMYKYQKQLEVERELLKAQKEEIREQQKVEKEIQQAKAKLEKEERQFQNEMSKLLKYLNSANNEVEQNIYADKIKELEDKIKELEKDKEDVLKRESNTRAGFVYIISNIGSFGQNVYKIGMTRRLEPMDRINELSSASVPFPFDVHALIFSEDAPALENTLHNYFRDKEVNKVNPRKEFFKVDLQEIKELVHKEYNNTVHFTDLAVAEQYYESIKLSSE</sequence>
<dbReference type="RefSeq" id="WP_024385385.1">
    <property type="nucleotide sequence ID" value="NZ_ALLE01000023.1"/>
</dbReference>
<name>A0A075SHY8_STRSU</name>
<reference evidence="4 5" key="1">
    <citation type="journal article" date="2014" name="Genome Announc.">
        <title>Whole-Genome Sequence of Streptococcus suis Serotype 4 Reference Strain 6407.</title>
        <authorList>
            <person name="Wang K."/>
            <person name="Chen J."/>
            <person name="Yao H."/>
            <person name="Lu C."/>
        </authorList>
    </citation>
    <scope>NUCLEOTIDE SEQUENCE [LARGE SCALE GENOMIC DNA]</scope>
    <source>
        <strain evidence="4">6407</strain>
    </source>
</reference>
<evidence type="ECO:0000313" key="5">
    <source>
        <dbReference type="Proteomes" id="UP000028185"/>
    </source>
</evidence>
<organism evidence="4 5">
    <name type="scientific">Streptococcus suis 6407</name>
    <dbReference type="NCBI Taxonomy" id="1214179"/>
    <lineage>
        <taxon>Bacteria</taxon>
        <taxon>Bacillati</taxon>
        <taxon>Bacillota</taxon>
        <taxon>Bacilli</taxon>
        <taxon>Lactobacillales</taxon>
        <taxon>Streptococcaceae</taxon>
        <taxon>Streptococcus</taxon>
    </lineage>
</organism>
<keyword evidence="2" id="KW-1133">Transmembrane helix</keyword>
<feature type="coiled-coil region" evidence="1">
    <location>
        <begin position="64"/>
        <end position="130"/>
    </location>
</feature>
<dbReference type="PATRIC" id="fig|1214179.4.peg.1486"/>
<dbReference type="Pfam" id="PF13250">
    <property type="entry name" value="SNIPE"/>
    <property type="match status" value="1"/>
</dbReference>
<evidence type="ECO:0000259" key="3">
    <source>
        <dbReference type="SMART" id="SM00974"/>
    </source>
</evidence>
<dbReference type="Proteomes" id="UP000028185">
    <property type="component" value="Chromosome"/>
</dbReference>
<feature type="domain" description="Bacteriophage T5 Orf172 DNA-binding" evidence="3">
    <location>
        <begin position="362"/>
        <end position="445"/>
    </location>
</feature>
<dbReference type="SMART" id="SM00974">
    <property type="entry name" value="T5orf172"/>
    <property type="match status" value="1"/>
</dbReference>
<dbReference type="EMBL" id="CP008921">
    <property type="protein sequence ID" value="AIG43879.1"/>
    <property type="molecule type" value="Genomic_DNA"/>
</dbReference>
<dbReference type="InterPro" id="IPR025280">
    <property type="entry name" value="SNIPE"/>
</dbReference>
<evidence type="ECO:0000313" key="4">
    <source>
        <dbReference type="EMBL" id="AIG43879.1"/>
    </source>
</evidence>
<gene>
    <name evidence="4" type="ORF">ID09_07565</name>
</gene>
<protein>
    <recommendedName>
        <fullName evidence="3">Bacteriophage T5 Orf172 DNA-binding domain-containing protein</fullName>
    </recommendedName>
</protein>